<dbReference type="EMBL" id="FQVT01000001">
    <property type="protein sequence ID" value="SHF50635.1"/>
    <property type="molecule type" value="Genomic_DNA"/>
</dbReference>
<comment type="subunit">
    <text evidence="13">Interacts with the Sec translocase complex via SecD. Specifically interacts with transmembrane segments of nascent integral membrane proteins during membrane integration.</text>
</comment>
<dbReference type="NCBIfam" id="NF002356">
    <property type="entry name" value="PRK01318.2-3"/>
    <property type="match status" value="1"/>
</dbReference>
<feature type="compositionally biased region" description="Acidic residues" evidence="14">
    <location>
        <begin position="33"/>
        <end position="43"/>
    </location>
</feature>
<evidence type="ECO:0000256" key="1">
    <source>
        <dbReference type="ARBA" id="ARBA00004429"/>
    </source>
</evidence>
<dbReference type="Gene3D" id="2.70.98.90">
    <property type="match status" value="1"/>
</dbReference>
<evidence type="ECO:0000256" key="7">
    <source>
        <dbReference type="ARBA" id="ARBA00022927"/>
    </source>
</evidence>
<dbReference type="PRINTS" id="PR00701">
    <property type="entry name" value="60KDINNERMP"/>
</dbReference>
<dbReference type="InterPro" id="IPR028055">
    <property type="entry name" value="YidC/Oxa/ALB_C"/>
</dbReference>
<dbReference type="OrthoDB" id="9780552at2"/>
<evidence type="ECO:0000256" key="3">
    <source>
        <dbReference type="ARBA" id="ARBA00015325"/>
    </source>
</evidence>
<feature type="compositionally biased region" description="Basic residues" evidence="14">
    <location>
        <begin position="592"/>
        <end position="605"/>
    </location>
</feature>
<feature type="transmembrane region" description="Helical" evidence="13">
    <location>
        <begin position="561"/>
        <end position="580"/>
    </location>
</feature>
<dbReference type="NCBIfam" id="NF002359">
    <property type="entry name" value="PRK01318.2-6"/>
    <property type="match status" value="1"/>
</dbReference>
<feature type="domain" description="Membrane insertase YidC/Oxa/ALB C-terminal" evidence="15">
    <location>
        <begin position="379"/>
        <end position="577"/>
    </location>
</feature>
<keyword evidence="10 13" id="KW-0143">Chaperone</keyword>
<keyword evidence="7 13" id="KW-0653">Protein transport</keyword>
<feature type="transmembrane region" description="Helical" evidence="13">
    <location>
        <begin position="538"/>
        <end position="555"/>
    </location>
</feature>
<feature type="transmembrane region" description="Helical" evidence="13">
    <location>
        <begin position="6"/>
        <end position="26"/>
    </location>
</feature>
<evidence type="ECO:0000256" key="9">
    <source>
        <dbReference type="ARBA" id="ARBA00023136"/>
    </source>
</evidence>
<dbReference type="InterPro" id="IPR028053">
    <property type="entry name" value="Membr_insert_YidC_N"/>
</dbReference>
<dbReference type="AlphaFoldDB" id="A0A1M5C7D3"/>
<dbReference type="PANTHER" id="PTHR12428">
    <property type="entry name" value="OXA1"/>
    <property type="match status" value="1"/>
</dbReference>
<evidence type="ECO:0000256" key="10">
    <source>
        <dbReference type="ARBA" id="ARBA00023186"/>
    </source>
</evidence>
<feature type="compositionally biased region" description="Low complexity" evidence="14">
    <location>
        <begin position="44"/>
        <end position="67"/>
    </location>
</feature>
<dbReference type="GO" id="GO:0015031">
    <property type="term" value="P:protein transport"/>
    <property type="evidence" value="ECO:0007669"/>
    <property type="project" value="UniProtKB-KW"/>
</dbReference>
<dbReference type="RefSeq" id="WP_072876118.1">
    <property type="nucleotide sequence ID" value="NZ_FQVT01000001.1"/>
</dbReference>
<dbReference type="CDD" id="cd19961">
    <property type="entry name" value="EcYidC-like_peri"/>
    <property type="match status" value="1"/>
</dbReference>
<gene>
    <name evidence="13" type="primary">yidC</name>
    <name evidence="17" type="ORF">SAMN05444483_101379</name>
</gene>
<organism evidence="17 18">
    <name type="scientific">Salegentibacter echinorum</name>
    <dbReference type="NCBI Taxonomy" id="1073325"/>
    <lineage>
        <taxon>Bacteria</taxon>
        <taxon>Pseudomonadati</taxon>
        <taxon>Bacteroidota</taxon>
        <taxon>Flavobacteriia</taxon>
        <taxon>Flavobacteriales</taxon>
        <taxon>Flavobacteriaceae</taxon>
        <taxon>Salegentibacter</taxon>
    </lineage>
</organism>
<keyword evidence="9 13" id="KW-0472">Membrane</keyword>
<evidence type="ECO:0000259" key="15">
    <source>
        <dbReference type="Pfam" id="PF02096"/>
    </source>
</evidence>
<dbReference type="GO" id="GO:0032977">
    <property type="term" value="F:membrane insertase activity"/>
    <property type="evidence" value="ECO:0007669"/>
    <property type="project" value="InterPro"/>
</dbReference>
<name>A0A1M5C7D3_SALEC</name>
<dbReference type="InterPro" id="IPR038221">
    <property type="entry name" value="YidC_periplasmic_sf"/>
</dbReference>
<feature type="transmembrane region" description="Helical" evidence="13">
    <location>
        <begin position="436"/>
        <end position="462"/>
    </location>
</feature>
<dbReference type="HAMAP" id="MF_01810">
    <property type="entry name" value="YidC_type1"/>
    <property type="match status" value="1"/>
</dbReference>
<comment type="function">
    <text evidence="13">Required for the insertion and/or proper folding and/or complex formation of integral membrane proteins into the membrane. Involved in integration of membrane proteins that insert both dependently and independently of the Sec translocase complex, as well as at least some lipoproteins. Aids folding of multispanning membrane proteins.</text>
</comment>
<keyword evidence="4 13" id="KW-0813">Transport</keyword>
<dbReference type="Pfam" id="PF14849">
    <property type="entry name" value="YidC_periplas"/>
    <property type="match status" value="1"/>
</dbReference>
<dbReference type="STRING" id="1073325.SAMN05444483_101379"/>
<comment type="similarity">
    <text evidence="2 13">Belongs to the OXA1/ALB3/YidC family. Type 1 subfamily.</text>
</comment>
<evidence type="ECO:0000259" key="16">
    <source>
        <dbReference type="Pfam" id="PF14849"/>
    </source>
</evidence>
<evidence type="ECO:0000256" key="13">
    <source>
        <dbReference type="HAMAP-Rule" id="MF_01810"/>
    </source>
</evidence>
<keyword evidence="6 13" id="KW-0812">Transmembrane</keyword>
<keyword evidence="5 13" id="KW-1003">Cell membrane</keyword>
<feature type="region of interest" description="Disordered" evidence="14">
    <location>
        <begin position="33"/>
        <end position="70"/>
    </location>
</feature>
<dbReference type="InterPro" id="IPR019998">
    <property type="entry name" value="Membr_insert_YidC"/>
</dbReference>
<sequence length="625" mass="71625">MEEKKFDVQSLIGFILIGGILLWMLYNNSPTEEELESQQETEQVEVPGNTDANEPQQANQQEQSAPATDSTALAKANERLGAFGYSASLPSAKEHTTVISNDVLELKIDNKGGYISEARLTNFKTYDSIPLYLIKDGNASFNINFTTTDGRNLDTENLYFEPEVTKNGENHILSMKLKVSEDAFLEYRYVLKPGEYMLDFSIRSQGLSGVFNSSQDINLDWKLKGYRHAKSISYENRYTDLIYEYDGGDDDNLGAGDHEEAEDEDISYVAFKQHFFTSILLTDTNFKRGRFTSENLVQDEEVDTVYTKKFSASLPLELNGGELNYNMNWYYGPTDYKILNDYNRNLDEIVPLGWGIFGWINKYVFIPFFAFLSGVLPSYGIAIIVMTIVVRIVLSPVTYKSYLSQAKMKVLRPEINEINEKYKDNAMKKQQETMKLYSKAGASPMSGCLPALMQIPVFYALFQFFPSAFQIRQKSFLWADDLSSYDVIANLPFNIPFYGDHVSLFPILASIAIFIYMMMTTGQNMQQAQQPGMPNMKFIMYLSPLFMLIFFNNYASGLSLYYFTSNLITIGIMLVIKHVIIDEDKIHAKIQANKKKPKKQNRFTRKMQEMMEQAEEQKKQQQKKK</sequence>
<accession>A0A1M5C7D3</accession>
<evidence type="ECO:0000256" key="2">
    <source>
        <dbReference type="ARBA" id="ARBA00010527"/>
    </source>
</evidence>
<keyword evidence="18" id="KW-1185">Reference proteome</keyword>
<proteinExistence type="inferred from homology"/>
<dbReference type="InterPro" id="IPR001708">
    <property type="entry name" value="YidC/ALB3/OXA1/COX18"/>
</dbReference>
<dbReference type="InterPro" id="IPR047196">
    <property type="entry name" value="YidC_ALB_C"/>
</dbReference>
<evidence type="ECO:0000256" key="4">
    <source>
        <dbReference type="ARBA" id="ARBA00022448"/>
    </source>
</evidence>
<dbReference type="GO" id="GO:0051205">
    <property type="term" value="P:protein insertion into membrane"/>
    <property type="evidence" value="ECO:0007669"/>
    <property type="project" value="TreeGrafter"/>
</dbReference>
<evidence type="ECO:0000313" key="17">
    <source>
        <dbReference type="EMBL" id="SHF50635.1"/>
    </source>
</evidence>
<comment type="subcellular location">
    <subcellularLocation>
        <location evidence="1">Cell inner membrane</location>
        <topology evidence="1">Multi-pass membrane protein</topology>
    </subcellularLocation>
    <subcellularLocation>
        <location evidence="13">Cell membrane</location>
        <topology evidence="13">Multi-pass membrane protein</topology>
    </subcellularLocation>
</comment>
<evidence type="ECO:0000313" key="18">
    <source>
        <dbReference type="Proteomes" id="UP000183945"/>
    </source>
</evidence>
<feature type="domain" description="Membrane insertase YidC N-terminal" evidence="16">
    <location>
        <begin position="98"/>
        <end position="365"/>
    </location>
</feature>
<feature type="transmembrane region" description="Helical" evidence="13">
    <location>
        <begin position="501"/>
        <end position="518"/>
    </location>
</feature>
<dbReference type="CDD" id="cd20070">
    <property type="entry name" value="5TM_YidC_Alb3"/>
    <property type="match status" value="1"/>
</dbReference>
<keyword evidence="8 13" id="KW-1133">Transmembrane helix</keyword>
<dbReference type="NCBIfam" id="TIGR03593">
    <property type="entry name" value="yidC_nterm"/>
    <property type="match status" value="1"/>
</dbReference>
<feature type="transmembrane region" description="Helical" evidence="13">
    <location>
        <begin position="352"/>
        <end position="372"/>
    </location>
</feature>
<dbReference type="NCBIfam" id="TIGR03592">
    <property type="entry name" value="yidC_oxa1_cterm"/>
    <property type="match status" value="1"/>
</dbReference>
<dbReference type="GO" id="GO:0005886">
    <property type="term" value="C:plasma membrane"/>
    <property type="evidence" value="ECO:0007669"/>
    <property type="project" value="UniProtKB-SubCell"/>
</dbReference>
<feature type="region of interest" description="Disordered" evidence="14">
    <location>
        <begin position="592"/>
        <end position="625"/>
    </location>
</feature>
<evidence type="ECO:0000256" key="11">
    <source>
        <dbReference type="ARBA" id="ARBA00033245"/>
    </source>
</evidence>
<feature type="transmembrane region" description="Helical" evidence="13">
    <location>
        <begin position="378"/>
        <end position="399"/>
    </location>
</feature>
<dbReference type="Pfam" id="PF02096">
    <property type="entry name" value="60KD_IMP"/>
    <property type="match status" value="1"/>
</dbReference>
<evidence type="ECO:0000256" key="12">
    <source>
        <dbReference type="ARBA" id="ARBA00033342"/>
    </source>
</evidence>
<evidence type="ECO:0000256" key="6">
    <source>
        <dbReference type="ARBA" id="ARBA00022692"/>
    </source>
</evidence>
<reference evidence="18" key="1">
    <citation type="submission" date="2016-11" db="EMBL/GenBank/DDBJ databases">
        <authorList>
            <person name="Varghese N."/>
            <person name="Submissions S."/>
        </authorList>
    </citation>
    <scope>NUCLEOTIDE SEQUENCE [LARGE SCALE GENOMIC DNA]</scope>
    <source>
        <strain evidence="18">DSM 24579</strain>
    </source>
</reference>
<dbReference type="Proteomes" id="UP000183945">
    <property type="component" value="Unassembled WGS sequence"/>
</dbReference>
<evidence type="ECO:0000256" key="14">
    <source>
        <dbReference type="SAM" id="MobiDB-lite"/>
    </source>
</evidence>
<evidence type="ECO:0000256" key="8">
    <source>
        <dbReference type="ARBA" id="ARBA00022989"/>
    </source>
</evidence>
<evidence type="ECO:0000256" key="5">
    <source>
        <dbReference type="ARBA" id="ARBA00022475"/>
    </source>
</evidence>
<dbReference type="PANTHER" id="PTHR12428:SF65">
    <property type="entry name" value="CYTOCHROME C OXIDASE ASSEMBLY PROTEIN COX18, MITOCHONDRIAL"/>
    <property type="match status" value="1"/>
</dbReference>
<protein>
    <recommendedName>
        <fullName evidence="3 13">Membrane protein insertase YidC</fullName>
    </recommendedName>
    <alternativeName>
        <fullName evidence="12 13">Foldase YidC</fullName>
    </alternativeName>
    <alternativeName>
        <fullName evidence="11 13">Membrane integrase YidC</fullName>
    </alternativeName>
    <alternativeName>
        <fullName evidence="13">Membrane protein YidC</fullName>
    </alternativeName>
</protein>